<organism evidence="1 2">
    <name type="scientific">Caerostris extrusa</name>
    <name type="common">Bark spider</name>
    <name type="synonym">Caerostris bankana</name>
    <dbReference type="NCBI Taxonomy" id="172846"/>
    <lineage>
        <taxon>Eukaryota</taxon>
        <taxon>Metazoa</taxon>
        <taxon>Ecdysozoa</taxon>
        <taxon>Arthropoda</taxon>
        <taxon>Chelicerata</taxon>
        <taxon>Arachnida</taxon>
        <taxon>Araneae</taxon>
        <taxon>Araneomorphae</taxon>
        <taxon>Entelegynae</taxon>
        <taxon>Araneoidea</taxon>
        <taxon>Araneidae</taxon>
        <taxon>Caerostris</taxon>
    </lineage>
</organism>
<dbReference type="Proteomes" id="UP001054945">
    <property type="component" value="Unassembled WGS sequence"/>
</dbReference>
<accession>A0AAV4T922</accession>
<gene>
    <name evidence="1" type="ORF">CEXT_802161</name>
</gene>
<evidence type="ECO:0000313" key="2">
    <source>
        <dbReference type="Proteomes" id="UP001054945"/>
    </source>
</evidence>
<protein>
    <submittedName>
        <fullName evidence="1">Uncharacterized protein</fullName>
    </submittedName>
</protein>
<reference evidence="1 2" key="1">
    <citation type="submission" date="2021-06" db="EMBL/GenBank/DDBJ databases">
        <title>Caerostris extrusa draft genome.</title>
        <authorList>
            <person name="Kono N."/>
            <person name="Arakawa K."/>
        </authorList>
    </citation>
    <scope>NUCLEOTIDE SEQUENCE [LARGE SCALE GENOMIC DNA]</scope>
</reference>
<proteinExistence type="predicted"/>
<comment type="caution">
    <text evidence="1">The sequence shown here is derived from an EMBL/GenBank/DDBJ whole genome shotgun (WGS) entry which is preliminary data.</text>
</comment>
<evidence type="ECO:0000313" key="1">
    <source>
        <dbReference type="EMBL" id="GIY41831.1"/>
    </source>
</evidence>
<dbReference type="AlphaFoldDB" id="A0AAV4T922"/>
<keyword evidence="2" id="KW-1185">Reference proteome</keyword>
<dbReference type="EMBL" id="BPLR01010764">
    <property type="protein sequence ID" value="GIY41831.1"/>
    <property type="molecule type" value="Genomic_DNA"/>
</dbReference>
<name>A0AAV4T922_CAEEX</name>
<sequence>MDENLRQIHQYLEHMTEELENIILLASNVFNRIEQSCVCTYGVDPKTLTADECRAREPKTTFLINRLQAHRKETDNIMKIYEMIVCKVKNCNHSTLLYRLERSIKWKIRELWQKVLRKELLVDCYQIKLECRKNMSKFTRSE</sequence>